<organism evidence="2 3">
    <name type="scientific">Eragrostis curvula</name>
    <name type="common">weeping love grass</name>
    <dbReference type="NCBI Taxonomy" id="38414"/>
    <lineage>
        <taxon>Eukaryota</taxon>
        <taxon>Viridiplantae</taxon>
        <taxon>Streptophyta</taxon>
        <taxon>Embryophyta</taxon>
        <taxon>Tracheophyta</taxon>
        <taxon>Spermatophyta</taxon>
        <taxon>Magnoliopsida</taxon>
        <taxon>Liliopsida</taxon>
        <taxon>Poales</taxon>
        <taxon>Poaceae</taxon>
        <taxon>PACMAD clade</taxon>
        <taxon>Chloridoideae</taxon>
        <taxon>Eragrostideae</taxon>
        <taxon>Eragrostidinae</taxon>
        <taxon>Eragrostis</taxon>
    </lineage>
</organism>
<dbReference type="AlphaFoldDB" id="A0A5J9W3U8"/>
<evidence type="ECO:0000313" key="2">
    <source>
        <dbReference type="EMBL" id="TVU42174.1"/>
    </source>
</evidence>
<feature type="compositionally biased region" description="Polar residues" evidence="1">
    <location>
        <begin position="297"/>
        <end position="307"/>
    </location>
</feature>
<dbReference type="PANTHER" id="PTHR21148">
    <property type="entry name" value="THIOREDOXIN DOMAIN-CONTAINING PROTEIN 9"/>
    <property type="match status" value="1"/>
</dbReference>
<evidence type="ECO:0008006" key="4">
    <source>
        <dbReference type="Google" id="ProtNLM"/>
    </source>
</evidence>
<evidence type="ECO:0000313" key="3">
    <source>
        <dbReference type="Proteomes" id="UP000324897"/>
    </source>
</evidence>
<reference evidence="2 3" key="1">
    <citation type="journal article" date="2019" name="Sci. Rep.">
        <title>A high-quality genome of Eragrostis curvula grass provides insights into Poaceae evolution and supports new strategies to enhance forage quality.</title>
        <authorList>
            <person name="Carballo J."/>
            <person name="Santos B.A.C.M."/>
            <person name="Zappacosta D."/>
            <person name="Garbus I."/>
            <person name="Selva J.P."/>
            <person name="Gallo C.A."/>
            <person name="Diaz A."/>
            <person name="Albertini E."/>
            <person name="Caccamo M."/>
            <person name="Echenique V."/>
        </authorList>
    </citation>
    <scope>NUCLEOTIDE SEQUENCE [LARGE SCALE GENOMIC DNA]</scope>
    <source>
        <strain evidence="3">cv. Victoria</strain>
        <tissue evidence="2">Leaf</tissue>
    </source>
</reference>
<dbReference type="InterPro" id="IPR036249">
    <property type="entry name" value="Thioredoxin-like_sf"/>
</dbReference>
<evidence type="ECO:0000256" key="1">
    <source>
        <dbReference type="SAM" id="MobiDB-lite"/>
    </source>
</evidence>
<dbReference type="CDD" id="cd02989">
    <property type="entry name" value="Phd_like_TxnDC9"/>
    <property type="match status" value="1"/>
</dbReference>
<protein>
    <recommendedName>
        <fullName evidence="4">Thioredoxin domain-containing protein</fullName>
    </recommendedName>
</protein>
<sequence length="307" mass="34907">MDGVVSQILEQQVLSVAKAVEEKLDEEIAALERLDPDDIEALRERRIQQMRRAAERRAKWRALGHGEYSEVPEKEFFAAAKASERLVCHFYRDNWPCKKPYDIVEPAMNTTIGKGIETLALVKANIHFHPIAMKFSDNFQIASSTFVNFCHSMIFLYSPMFHQHIQRKDKVSSYVKLHVLDCNNALQVVEQSFKVLDKHLLILAKQHVETRFIKVHAEKAPFLTEKLRIVVLPTLAIVKNAKVEDYVVGFDELGGKDDFSTEDLEERLARSEIIFLDGEGPSNPSKHAAATKRSVRQSDTGNSSDSD</sequence>
<proteinExistence type="predicted"/>
<dbReference type="SUPFAM" id="SSF52833">
    <property type="entry name" value="Thioredoxin-like"/>
    <property type="match status" value="2"/>
</dbReference>
<gene>
    <name evidence="2" type="ORF">EJB05_08567</name>
</gene>
<accession>A0A5J9W3U8</accession>
<keyword evidence="3" id="KW-1185">Reference proteome</keyword>
<feature type="region of interest" description="Disordered" evidence="1">
    <location>
        <begin position="276"/>
        <end position="307"/>
    </location>
</feature>
<dbReference type="Gramene" id="TVU42174">
    <property type="protein sequence ID" value="TVU42174"/>
    <property type="gene ID" value="EJB05_08567"/>
</dbReference>
<name>A0A5J9W3U8_9POAL</name>
<dbReference type="Proteomes" id="UP000324897">
    <property type="component" value="Unassembled WGS sequence"/>
</dbReference>
<dbReference type="OrthoDB" id="10257948at2759"/>
<comment type="caution">
    <text evidence="2">The sequence shown here is derived from an EMBL/GenBank/DDBJ whole genome shotgun (WGS) entry which is preliminary data.</text>
</comment>
<dbReference type="Gene3D" id="3.40.30.10">
    <property type="entry name" value="Glutaredoxin"/>
    <property type="match status" value="1"/>
</dbReference>
<dbReference type="EMBL" id="RWGY01000005">
    <property type="protein sequence ID" value="TVU42174.1"/>
    <property type="molecule type" value="Genomic_DNA"/>
</dbReference>